<evidence type="ECO:0000256" key="15">
    <source>
        <dbReference type="PROSITE-ProRule" id="PRU01122"/>
    </source>
</evidence>
<dbReference type="PRINTS" id="PR00830">
    <property type="entry name" value="ENDOLAPTASE"/>
</dbReference>
<reference evidence="19 20" key="1">
    <citation type="journal article" date="2011" name="J. Bacteriol.">
        <title>Complete genome sequences of two hemotropic Mycoplasmas, Mycoplasma haemofelis strain Ohio2 and Mycoplasma suis strain Illinois.</title>
        <authorList>
            <person name="Messick J.B."/>
            <person name="Santos A.P."/>
            <person name="Guimaraes A.M."/>
        </authorList>
    </citation>
    <scope>NUCLEOTIDE SEQUENCE [LARGE SCALE GENOMIC DNA]</scope>
    <source>
        <strain evidence="19 20">Illinois</strain>
    </source>
</reference>
<dbReference type="FunFam" id="3.40.50.300:FF:000021">
    <property type="entry name" value="Lon protease homolog"/>
    <property type="match status" value="1"/>
</dbReference>
<dbReference type="Gene3D" id="3.40.50.300">
    <property type="entry name" value="P-loop containing nucleotide triphosphate hydrolases"/>
    <property type="match status" value="1"/>
</dbReference>
<keyword evidence="12" id="KW-0963">Cytoplasm</keyword>
<keyword evidence="3 12" id="KW-0378">Hydrolase</keyword>
<dbReference type="SMART" id="SM00464">
    <property type="entry name" value="LON"/>
    <property type="match status" value="1"/>
</dbReference>
<dbReference type="GO" id="GO:0016887">
    <property type="term" value="F:ATP hydrolysis activity"/>
    <property type="evidence" value="ECO:0007669"/>
    <property type="project" value="InterPro"/>
</dbReference>
<evidence type="ECO:0000256" key="2">
    <source>
        <dbReference type="ARBA" id="ARBA00022741"/>
    </source>
</evidence>
<dbReference type="PANTHER" id="PTHR43718:SF2">
    <property type="entry name" value="LON PROTEASE HOMOLOG, MITOCHONDRIAL"/>
    <property type="match status" value="1"/>
</dbReference>
<evidence type="ECO:0000256" key="14">
    <source>
        <dbReference type="PIRSR" id="PIRSR001174-2"/>
    </source>
</evidence>
<dbReference type="Gene3D" id="3.30.230.10">
    <property type="match status" value="1"/>
</dbReference>
<dbReference type="HOGENOM" id="CLU_004109_4_3_14"/>
<dbReference type="NCBIfam" id="TIGR00763">
    <property type="entry name" value="lon"/>
    <property type="match status" value="1"/>
</dbReference>
<organism evidence="19 20">
    <name type="scientific">Mycoplasma suis (strain Illinois)</name>
    <dbReference type="NCBI Taxonomy" id="768700"/>
    <lineage>
        <taxon>Bacteria</taxon>
        <taxon>Bacillati</taxon>
        <taxon>Mycoplasmatota</taxon>
        <taxon>Mollicutes</taxon>
        <taxon>Mycoplasmataceae</taxon>
        <taxon>Mycoplasma</taxon>
    </lineage>
</organism>
<dbReference type="InterPro" id="IPR027065">
    <property type="entry name" value="Lon_Prtase"/>
</dbReference>
<evidence type="ECO:0000256" key="4">
    <source>
        <dbReference type="ARBA" id="ARBA00022825"/>
    </source>
</evidence>
<feature type="domain" description="Lon proteolytic" evidence="17">
    <location>
        <begin position="626"/>
        <end position="807"/>
    </location>
</feature>
<accession>F0QR31</accession>
<dbReference type="Gene3D" id="1.10.8.60">
    <property type="match status" value="1"/>
</dbReference>
<keyword evidence="1 12" id="KW-0645">Protease</keyword>
<evidence type="ECO:0000256" key="13">
    <source>
        <dbReference type="PIRSR" id="PIRSR001174-1"/>
    </source>
</evidence>
<dbReference type="EMBL" id="CP002525">
    <property type="protein sequence ID" value="ADX97951.1"/>
    <property type="molecule type" value="Genomic_DNA"/>
</dbReference>
<dbReference type="Proteomes" id="UP000007484">
    <property type="component" value="Chromosome"/>
</dbReference>
<dbReference type="Pfam" id="PF02190">
    <property type="entry name" value="LON_substr_bdg"/>
    <property type="match status" value="1"/>
</dbReference>
<keyword evidence="20" id="KW-1185">Reference proteome</keyword>
<evidence type="ECO:0000256" key="8">
    <source>
        <dbReference type="ARBA" id="ARBA00050665"/>
    </source>
</evidence>
<dbReference type="InterPro" id="IPR014721">
    <property type="entry name" value="Ribsml_uS5_D2-typ_fold_subgr"/>
</dbReference>
<keyword evidence="6" id="KW-0346">Stress response</keyword>
<dbReference type="InterPro" id="IPR003959">
    <property type="entry name" value="ATPase_AAA_core"/>
</dbReference>
<dbReference type="SMART" id="SM00382">
    <property type="entry name" value="AAA"/>
    <property type="match status" value="1"/>
</dbReference>
<dbReference type="PIRSF" id="PIRSF001174">
    <property type="entry name" value="Lon_proteas"/>
    <property type="match status" value="1"/>
</dbReference>
<comment type="similarity">
    <text evidence="12 15 16">Belongs to the peptidase S16 family.</text>
</comment>
<dbReference type="PROSITE" id="PS51787">
    <property type="entry name" value="LON_N"/>
    <property type="match status" value="1"/>
</dbReference>
<dbReference type="STRING" id="768700.MSU_0414"/>
<evidence type="ECO:0000256" key="5">
    <source>
        <dbReference type="ARBA" id="ARBA00022840"/>
    </source>
</evidence>
<comment type="subunit">
    <text evidence="7 12">Homohexamer. Organized in a ring with a central cavity.</text>
</comment>
<feature type="domain" description="Lon N-terminal" evidence="18">
    <location>
        <begin position="22"/>
        <end position="235"/>
    </location>
</feature>
<dbReference type="Pfam" id="PF05362">
    <property type="entry name" value="Lon_C"/>
    <property type="match status" value="1"/>
</dbReference>
<evidence type="ECO:0000256" key="7">
    <source>
        <dbReference type="ARBA" id="ARBA00026070"/>
    </source>
</evidence>
<dbReference type="SUPFAM" id="SSF88697">
    <property type="entry name" value="PUA domain-like"/>
    <property type="match status" value="1"/>
</dbReference>
<evidence type="ECO:0000259" key="17">
    <source>
        <dbReference type="PROSITE" id="PS51786"/>
    </source>
</evidence>
<dbReference type="GO" id="GO:0005737">
    <property type="term" value="C:cytoplasm"/>
    <property type="evidence" value="ECO:0007669"/>
    <property type="project" value="UniProtKB-SubCell"/>
</dbReference>
<dbReference type="SUPFAM" id="SSF52540">
    <property type="entry name" value="P-loop containing nucleoside triphosphate hydrolases"/>
    <property type="match status" value="1"/>
</dbReference>
<dbReference type="Pfam" id="PF22667">
    <property type="entry name" value="Lon_lid"/>
    <property type="match status" value="1"/>
</dbReference>
<dbReference type="GO" id="GO:0005524">
    <property type="term" value="F:ATP binding"/>
    <property type="evidence" value="ECO:0007669"/>
    <property type="project" value="UniProtKB-KW"/>
</dbReference>
<proteinExistence type="inferred from homology"/>
<sequence length="814" mass="92337">MAGRKKEKEENNLDIPVLNNSLPLLISRNLVVFPHSKSSLEVGRPHSLSAINCALEAFKGQIIVVSQKDYDVDHPLQSDFFNVGTLSKVEVTKRHSDDSLSIELKGIQRVKIFKAKLQTFPKHENLGNFWLADYEVLKEKNTSFSKNKANLEKLFKYFEGIFEMSGEEFEMLKKLFLFEGSPTRSAKCCAELIDKLCGIWPQGEGENVLTKQKWLEELNLSKRIALMLEYEFLTESEKAEINSSITKKVNRNISKQQREFYLRERVKVIKEELGEGVSKDGELAKFKEWLKDNNAPENIRERVKEEVKKLEFASALSTNESLIIHTYVSWLTSLPWNSFSKDQKNISKVKEELDKNHYGLEKVKERIMEFVAVQKKTKNPQGTVICLVGPPGVGKTSLAQSIAKGLNKECVKISLGGMNDEAEIRGHRKTYVGAMPGKIIRGLKQAKVSNPLFLLDEIDKMVESHHGDPISALLEVLDPKQNSEFMDNYIEEEVDLSKIMFIATANYEDNIPDPLLDRLEIIRLTSYTEREKLEITKNKLISEVLEEHALKPSELTFKDEAITYIIQKYTREAGVRNLKQCLAKIARKFIQRQEMENGPDFEEITIELVKKYLSTEKYETTSKDEVSIPGVVNGMAYTEYGGNLLPVEVSYYSGKGNLILTGNLRDTMKESASVALSYIKANQDEYKLSENKWGELDINLHVPSGGVPKDGPSAGITITTAMLSAFLKIPIPNNVAMTGEMTLRGKILPIGGLKEKIISAVRGGVEIIFYPKANDRHLEDIPKEILEKIQLKPVRYYSELYNELFLNICKKADT</sequence>
<dbReference type="GO" id="GO:0004252">
    <property type="term" value="F:serine-type endopeptidase activity"/>
    <property type="evidence" value="ECO:0007669"/>
    <property type="project" value="UniProtKB-UniRule"/>
</dbReference>
<evidence type="ECO:0000256" key="11">
    <source>
        <dbReference type="ARBA" id="ARBA00071934"/>
    </source>
</evidence>
<dbReference type="EC" id="3.4.21.53" evidence="10 12"/>
<evidence type="ECO:0000259" key="18">
    <source>
        <dbReference type="PROSITE" id="PS51787"/>
    </source>
</evidence>
<comment type="catalytic activity">
    <reaction evidence="8 12 15">
        <text>Hydrolysis of proteins in presence of ATP.</text>
        <dbReference type="EC" id="3.4.21.53"/>
    </reaction>
</comment>
<evidence type="ECO:0000256" key="12">
    <source>
        <dbReference type="PIRNR" id="PIRNR001174"/>
    </source>
</evidence>
<evidence type="ECO:0000256" key="6">
    <source>
        <dbReference type="ARBA" id="ARBA00023016"/>
    </source>
</evidence>
<dbReference type="InterPro" id="IPR004815">
    <property type="entry name" value="Lon_bac/euk-typ"/>
</dbReference>
<dbReference type="InterPro" id="IPR008268">
    <property type="entry name" value="Peptidase_S16_AS"/>
</dbReference>
<evidence type="ECO:0000256" key="3">
    <source>
        <dbReference type="ARBA" id="ARBA00022801"/>
    </source>
</evidence>
<dbReference type="SUPFAM" id="SSF54211">
    <property type="entry name" value="Ribosomal protein S5 domain 2-like"/>
    <property type="match status" value="1"/>
</dbReference>
<keyword evidence="4 12" id="KW-0720">Serine protease</keyword>
<feature type="active site" evidence="13 15">
    <location>
        <position position="713"/>
    </location>
</feature>
<dbReference type="AlphaFoldDB" id="F0QR31"/>
<dbReference type="Gene3D" id="2.30.130.40">
    <property type="entry name" value="LON domain-like"/>
    <property type="match status" value="1"/>
</dbReference>
<dbReference type="PROSITE" id="PS01046">
    <property type="entry name" value="LON_SER"/>
    <property type="match status" value="1"/>
</dbReference>
<dbReference type="InterPro" id="IPR015947">
    <property type="entry name" value="PUA-like_sf"/>
</dbReference>
<dbReference type="PANTHER" id="PTHR43718">
    <property type="entry name" value="LON PROTEASE"/>
    <property type="match status" value="1"/>
</dbReference>
<keyword evidence="2 12" id="KW-0547">Nucleotide-binding</keyword>
<dbReference type="InterPro" id="IPR008269">
    <property type="entry name" value="Lon_proteolytic"/>
</dbReference>
<dbReference type="Pfam" id="PF00004">
    <property type="entry name" value="AAA"/>
    <property type="match status" value="1"/>
</dbReference>
<dbReference type="InterPro" id="IPR054594">
    <property type="entry name" value="Lon_lid"/>
</dbReference>
<evidence type="ECO:0000256" key="16">
    <source>
        <dbReference type="RuleBase" id="RU000591"/>
    </source>
</evidence>
<dbReference type="InterPro" id="IPR027417">
    <property type="entry name" value="P-loop_NTPase"/>
</dbReference>
<gene>
    <name evidence="19" type="primary">lon</name>
    <name evidence="19" type="ordered locus">MSU_0414</name>
</gene>
<dbReference type="KEGG" id="mss:MSU_0414"/>
<dbReference type="RefSeq" id="WP_013609844.1">
    <property type="nucleotide sequence ID" value="NC_015155.1"/>
</dbReference>
<dbReference type="CDD" id="cd19500">
    <property type="entry name" value="RecA-like_Lon"/>
    <property type="match status" value="1"/>
</dbReference>
<feature type="binding site" evidence="14">
    <location>
        <begin position="389"/>
        <end position="396"/>
    </location>
    <ligand>
        <name>ATP</name>
        <dbReference type="ChEBI" id="CHEBI:30616"/>
    </ligand>
</feature>
<evidence type="ECO:0000313" key="19">
    <source>
        <dbReference type="EMBL" id="ADX97951.1"/>
    </source>
</evidence>
<dbReference type="Gene3D" id="1.20.58.1480">
    <property type="match status" value="1"/>
</dbReference>
<dbReference type="GO" id="GO:0006515">
    <property type="term" value="P:protein quality control for misfolded or incompletely synthesized proteins"/>
    <property type="evidence" value="ECO:0007669"/>
    <property type="project" value="TreeGrafter"/>
</dbReference>
<dbReference type="InterPro" id="IPR046336">
    <property type="entry name" value="Lon_prtase_N_sf"/>
</dbReference>
<evidence type="ECO:0000256" key="10">
    <source>
        <dbReference type="ARBA" id="ARBA00066743"/>
    </source>
</evidence>
<keyword evidence="5 12" id="KW-0067">ATP-binding</keyword>
<comment type="subcellular location">
    <subcellularLocation>
        <location evidence="12">Cytoplasm</location>
    </subcellularLocation>
</comment>
<dbReference type="GO" id="GO:0004176">
    <property type="term" value="F:ATP-dependent peptidase activity"/>
    <property type="evidence" value="ECO:0007669"/>
    <property type="project" value="UniProtKB-UniRule"/>
</dbReference>
<dbReference type="Gene3D" id="1.20.5.5270">
    <property type="match status" value="1"/>
</dbReference>
<comment type="function">
    <text evidence="9">ATP-dependent serine protease that mediates the selective degradation of mutant and abnormal proteins as well as certain short-lived regulatory proteins. Required for cellular homeostasis and for survival from DNA damage and developmental changes induced by stress. Degrades polypeptides processively to yield small peptide fragments that are 5 to 10 amino acids long. Binds to DNA in a double-stranded, site-specific manner.</text>
</comment>
<dbReference type="MEROPS" id="S16.004"/>
<dbReference type="PROSITE" id="PS51786">
    <property type="entry name" value="LON_PROTEOLYTIC"/>
    <property type="match status" value="1"/>
</dbReference>
<name>F0QR31_MYCSL</name>
<evidence type="ECO:0000313" key="20">
    <source>
        <dbReference type="Proteomes" id="UP000007484"/>
    </source>
</evidence>
<evidence type="ECO:0000256" key="1">
    <source>
        <dbReference type="ARBA" id="ARBA00022670"/>
    </source>
</evidence>
<dbReference type="InterPro" id="IPR003593">
    <property type="entry name" value="AAA+_ATPase"/>
</dbReference>
<dbReference type="InterPro" id="IPR020568">
    <property type="entry name" value="Ribosomal_Su5_D2-typ_SF"/>
</dbReference>
<dbReference type="InterPro" id="IPR003111">
    <property type="entry name" value="Lon_prtase_N"/>
</dbReference>
<evidence type="ECO:0000256" key="9">
    <source>
        <dbReference type="ARBA" id="ARBA00053875"/>
    </source>
</evidence>
<feature type="active site" evidence="13 15">
    <location>
        <position position="756"/>
    </location>
</feature>
<protein>
    <recommendedName>
        <fullName evidence="11 12">Lon protease</fullName>
        <ecNumber evidence="10 12">3.4.21.53</ecNumber>
    </recommendedName>
</protein>